<dbReference type="PANTHER" id="PTHR43031:SF1">
    <property type="entry name" value="PYRIDINE NUCLEOTIDE-DISULPHIDE OXIDOREDUCTASE"/>
    <property type="match status" value="1"/>
</dbReference>
<name>A0A3A1TVG9_9MICO</name>
<dbReference type="SMART" id="SM00450">
    <property type="entry name" value="RHOD"/>
    <property type="match status" value="1"/>
</dbReference>
<accession>A0A3A1TVG9</accession>
<keyword evidence="3" id="KW-1185">Reference proteome</keyword>
<dbReference type="Pfam" id="PF00581">
    <property type="entry name" value="Rhodanese"/>
    <property type="match status" value="1"/>
</dbReference>
<protein>
    <submittedName>
        <fullName evidence="2">Sulfurtransferase</fullName>
    </submittedName>
</protein>
<organism evidence="2 3">
    <name type="scientific">Amnibacterium setariae</name>
    <dbReference type="NCBI Taxonomy" id="2306585"/>
    <lineage>
        <taxon>Bacteria</taxon>
        <taxon>Bacillati</taxon>
        <taxon>Actinomycetota</taxon>
        <taxon>Actinomycetes</taxon>
        <taxon>Micrococcales</taxon>
        <taxon>Microbacteriaceae</taxon>
        <taxon>Amnibacterium</taxon>
    </lineage>
</organism>
<dbReference type="PANTHER" id="PTHR43031">
    <property type="entry name" value="FAD-DEPENDENT OXIDOREDUCTASE"/>
    <property type="match status" value="1"/>
</dbReference>
<comment type="caution">
    <text evidence="2">The sequence shown here is derived from an EMBL/GenBank/DDBJ whole genome shotgun (WGS) entry which is preliminary data.</text>
</comment>
<dbReference type="EMBL" id="QXTG01000002">
    <property type="protein sequence ID" value="RIX27628.1"/>
    <property type="molecule type" value="Genomic_DNA"/>
</dbReference>
<dbReference type="OrthoDB" id="9802991at2"/>
<evidence type="ECO:0000313" key="2">
    <source>
        <dbReference type="EMBL" id="RIX27628.1"/>
    </source>
</evidence>
<sequence>MTDAVAHFAARLRFETDPSDVRAAQLAGDRFVLVDTRGDAAWAQGRAVGALHLPGAGIAESAAGVIPRDLPVVVYCWGPGCNGATKAALALARGGWSVRELLGGFEYWAREGMPVETDAGPLVRAADPLTAPVSSPVCDC</sequence>
<dbReference type="PROSITE" id="PS50206">
    <property type="entry name" value="RHODANESE_3"/>
    <property type="match status" value="1"/>
</dbReference>
<dbReference type="Gene3D" id="3.40.250.10">
    <property type="entry name" value="Rhodanese-like domain"/>
    <property type="match status" value="1"/>
</dbReference>
<dbReference type="RefSeq" id="WP_119481937.1">
    <property type="nucleotide sequence ID" value="NZ_QXTG01000002.1"/>
</dbReference>
<dbReference type="InterPro" id="IPR036873">
    <property type="entry name" value="Rhodanese-like_dom_sf"/>
</dbReference>
<gene>
    <name evidence="2" type="ORF">D1781_08670</name>
</gene>
<dbReference type="AlphaFoldDB" id="A0A3A1TVG9"/>
<evidence type="ECO:0000259" key="1">
    <source>
        <dbReference type="PROSITE" id="PS50206"/>
    </source>
</evidence>
<proteinExistence type="predicted"/>
<dbReference type="GO" id="GO:0016740">
    <property type="term" value="F:transferase activity"/>
    <property type="evidence" value="ECO:0007669"/>
    <property type="project" value="UniProtKB-KW"/>
</dbReference>
<dbReference type="InterPro" id="IPR001763">
    <property type="entry name" value="Rhodanese-like_dom"/>
</dbReference>
<evidence type="ECO:0000313" key="3">
    <source>
        <dbReference type="Proteomes" id="UP000265742"/>
    </source>
</evidence>
<dbReference type="InterPro" id="IPR050229">
    <property type="entry name" value="GlpE_sulfurtransferase"/>
</dbReference>
<feature type="domain" description="Rhodanese" evidence="1">
    <location>
        <begin position="27"/>
        <end position="117"/>
    </location>
</feature>
<keyword evidence="2" id="KW-0808">Transferase</keyword>
<reference evidence="3" key="1">
    <citation type="submission" date="2018-09" db="EMBL/GenBank/DDBJ databases">
        <authorList>
            <person name="Kim I."/>
        </authorList>
    </citation>
    <scope>NUCLEOTIDE SEQUENCE [LARGE SCALE GENOMIC DNA]</scope>
    <source>
        <strain evidence="3">DD4a</strain>
    </source>
</reference>
<dbReference type="Proteomes" id="UP000265742">
    <property type="component" value="Unassembled WGS sequence"/>
</dbReference>
<dbReference type="SUPFAM" id="SSF52821">
    <property type="entry name" value="Rhodanese/Cell cycle control phosphatase"/>
    <property type="match status" value="1"/>
</dbReference>